<evidence type="ECO:0000256" key="3">
    <source>
        <dbReference type="ARBA" id="ARBA00022679"/>
    </source>
</evidence>
<feature type="active site" description="Proton donor/acceptor" evidence="7">
    <location>
        <position position="189"/>
    </location>
</feature>
<dbReference type="GO" id="GO:0018104">
    <property type="term" value="P:peptidoglycan-protein cross-linking"/>
    <property type="evidence" value="ECO:0007669"/>
    <property type="project" value="TreeGrafter"/>
</dbReference>
<dbReference type="PANTHER" id="PTHR30582">
    <property type="entry name" value="L,D-TRANSPEPTIDASE"/>
    <property type="match status" value="1"/>
</dbReference>
<dbReference type="OrthoDB" id="463216at2"/>
<evidence type="ECO:0000256" key="5">
    <source>
        <dbReference type="ARBA" id="ARBA00022984"/>
    </source>
</evidence>
<dbReference type="InterPro" id="IPR038063">
    <property type="entry name" value="Transpep_catalytic_dom"/>
</dbReference>
<comment type="caution">
    <text evidence="9">The sequence shown here is derived from an EMBL/GenBank/DDBJ whole genome shotgun (WGS) entry which is preliminary data.</text>
</comment>
<comment type="similarity">
    <text evidence="2">Belongs to the YkuD family.</text>
</comment>
<keyword evidence="4 7" id="KW-0133">Cell shape</keyword>
<evidence type="ECO:0000256" key="7">
    <source>
        <dbReference type="PROSITE-ProRule" id="PRU01373"/>
    </source>
</evidence>
<evidence type="ECO:0000313" key="9">
    <source>
        <dbReference type="EMBL" id="KGP63705.1"/>
    </source>
</evidence>
<gene>
    <name evidence="9" type="ORF">EP47_04905</name>
</gene>
<dbReference type="PANTHER" id="PTHR30582:SF2">
    <property type="entry name" value="L,D-TRANSPEPTIDASE YCIB-RELATED"/>
    <property type="match status" value="1"/>
</dbReference>
<dbReference type="Proteomes" id="UP000054422">
    <property type="component" value="Unassembled WGS sequence"/>
</dbReference>
<dbReference type="CDD" id="cd16913">
    <property type="entry name" value="YkuD_like"/>
    <property type="match status" value="1"/>
</dbReference>
<evidence type="ECO:0000313" key="10">
    <source>
        <dbReference type="Proteomes" id="UP000054422"/>
    </source>
</evidence>
<dbReference type="GO" id="GO:0071555">
    <property type="term" value="P:cell wall organization"/>
    <property type="evidence" value="ECO:0007669"/>
    <property type="project" value="UniProtKB-UniRule"/>
</dbReference>
<dbReference type="AlphaFoldDB" id="A0A0A2SRE7"/>
<proteinExistence type="inferred from homology"/>
<keyword evidence="3" id="KW-0808">Transferase</keyword>
<evidence type="ECO:0000256" key="4">
    <source>
        <dbReference type="ARBA" id="ARBA00022960"/>
    </source>
</evidence>
<reference evidence="9 10" key="1">
    <citation type="submission" date="2014-05" db="EMBL/GenBank/DDBJ databases">
        <authorList>
            <person name="Rizzardi K."/>
            <person name="Winiecka-Krusnell J."/>
            <person name="Ramliden M."/>
            <person name="Alm E."/>
            <person name="Andersson S."/>
            <person name="Byfors S."/>
        </authorList>
    </citation>
    <scope>NUCLEOTIDE SEQUENCE [LARGE SCALE GENOMIC DNA]</scope>
    <source>
        <strain evidence="9 10">LEGN</strain>
    </source>
</reference>
<dbReference type="PROSITE" id="PS52029">
    <property type="entry name" value="LD_TPASE"/>
    <property type="match status" value="1"/>
</dbReference>
<keyword evidence="5 7" id="KW-0573">Peptidoglycan synthesis</keyword>
<name>A0A0A2SRE7_9GAMM</name>
<dbReference type="InterPro" id="IPR050979">
    <property type="entry name" value="LD-transpeptidase"/>
</dbReference>
<organism evidence="9 10">
    <name type="scientific">Legionella norrlandica</name>
    <dbReference type="NCBI Taxonomy" id="1498499"/>
    <lineage>
        <taxon>Bacteria</taxon>
        <taxon>Pseudomonadati</taxon>
        <taxon>Pseudomonadota</taxon>
        <taxon>Gammaproteobacteria</taxon>
        <taxon>Legionellales</taxon>
        <taxon>Legionellaceae</taxon>
        <taxon>Legionella</taxon>
    </lineage>
</organism>
<sequence>MIQKYILLLSFCIYNNTIQANSNNFAKQLCQQSQYKCLKVKKSNSWSQLFPNPRENDLVKKINRTNEFLSSGMILAVPRNLHNTTILDVSPFPLILENQHEKVILISLKLLAWAAFSADGRQVNWGPISAGSIHCPELLSCATPKGTFRIQRKRGLDCYSKSFPQMISGEKGGAYMPYCMYFYKGYALHGSENLPGYNASHGCVRLFNHDAQWLNEYFVELPNHKQKNSGTKVIISD</sequence>
<dbReference type="RefSeq" id="WP_035888065.1">
    <property type="nucleotide sequence ID" value="NZ_JNCF01000011.1"/>
</dbReference>
<dbReference type="STRING" id="1498499.EP47_04905"/>
<comment type="pathway">
    <text evidence="1 7">Cell wall biogenesis; peptidoglycan biosynthesis.</text>
</comment>
<accession>A0A0A2SRE7</accession>
<dbReference type="Gene3D" id="2.40.440.10">
    <property type="entry name" value="L,D-transpeptidase catalytic domain-like"/>
    <property type="match status" value="1"/>
</dbReference>
<evidence type="ECO:0000259" key="8">
    <source>
        <dbReference type="PROSITE" id="PS52029"/>
    </source>
</evidence>
<dbReference type="GO" id="GO:0016740">
    <property type="term" value="F:transferase activity"/>
    <property type="evidence" value="ECO:0007669"/>
    <property type="project" value="UniProtKB-KW"/>
</dbReference>
<feature type="active site" description="Nucleophile" evidence="7">
    <location>
        <position position="203"/>
    </location>
</feature>
<dbReference type="GO" id="GO:0071972">
    <property type="term" value="F:peptidoglycan L,D-transpeptidase activity"/>
    <property type="evidence" value="ECO:0007669"/>
    <property type="project" value="TreeGrafter"/>
</dbReference>
<evidence type="ECO:0000256" key="2">
    <source>
        <dbReference type="ARBA" id="ARBA00005992"/>
    </source>
</evidence>
<keyword evidence="10" id="KW-1185">Reference proteome</keyword>
<evidence type="ECO:0000256" key="1">
    <source>
        <dbReference type="ARBA" id="ARBA00004752"/>
    </source>
</evidence>
<feature type="domain" description="L,D-TPase catalytic" evidence="8">
    <location>
        <begin position="102"/>
        <end position="236"/>
    </location>
</feature>
<dbReference type="EMBL" id="JNCF01000011">
    <property type="protein sequence ID" value="KGP63705.1"/>
    <property type="molecule type" value="Genomic_DNA"/>
</dbReference>
<keyword evidence="6 7" id="KW-0961">Cell wall biogenesis/degradation</keyword>
<protein>
    <recommendedName>
        <fullName evidence="8">L,D-TPase catalytic domain-containing protein</fullName>
    </recommendedName>
</protein>
<dbReference type="Pfam" id="PF03734">
    <property type="entry name" value="YkuD"/>
    <property type="match status" value="1"/>
</dbReference>
<dbReference type="GO" id="GO:0008360">
    <property type="term" value="P:regulation of cell shape"/>
    <property type="evidence" value="ECO:0007669"/>
    <property type="project" value="UniProtKB-UniRule"/>
</dbReference>
<dbReference type="SUPFAM" id="SSF141523">
    <property type="entry name" value="L,D-transpeptidase catalytic domain-like"/>
    <property type="match status" value="1"/>
</dbReference>
<dbReference type="GO" id="GO:0005576">
    <property type="term" value="C:extracellular region"/>
    <property type="evidence" value="ECO:0007669"/>
    <property type="project" value="TreeGrafter"/>
</dbReference>
<dbReference type="UniPathway" id="UPA00219"/>
<evidence type="ECO:0000256" key="6">
    <source>
        <dbReference type="ARBA" id="ARBA00023316"/>
    </source>
</evidence>
<dbReference type="InterPro" id="IPR005490">
    <property type="entry name" value="LD_TPept_cat_dom"/>
</dbReference>